<dbReference type="InterPro" id="IPR050727">
    <property type="entry name" value="GH43_arabinanases"/>
</dbReference>
<name>A0A939PDX8_9ACTN</name>
<dbReference type="InterPro" id="IPR006710">
    <property type="entry name" value="Glyco_hydro_43"/>
</dbReference>
<dbReference type="GO" id="GO:0004553">
    <property type="term" value="F:hydrolase activity, hydrolyzing O-glycosyl compounds"/>
    <property type="evidence" value="ECO:0007669"/>
    <property type="project" value="InterPro"/>
</dbReference>
<dbReference type="SUPFAM" id="SSF75005">
    <property type="entry name" value="Arabinanase/levansucrase/invertase"/>
    <property type="match status" value="1"/>
</dbReference>
<dbReference type="PANTHER" id="PTHR43301:SF3">
    <property type="entry name" value="ARABINAN ENDO-1,5-ALPHA-L-ARABINOSIDASE A-RELATED"/>
    <property type="match status" value="1"/>
</dbReference>
<dbReference type="EMBL" id="JAGEOJ010000004">
    <property type="protein sequence ID" value="MBO2447914.1"/>
    <property type="molecule type" value="Genomic_DNA"/>
</dbReference>
<dbReference type="AlphaFoldDB" id="A0A939PDX8"/>
<evidence type="ECO:0000256" key="4">
    <source>
        <dbReference type="ARBA" id="ARBA00023295"/>
    </source>
</evidence>
<evidence type="ECO:0000256" key="3">
    <source>
        <dbReference type="ARBA" id="ARBA00022801"/>
    </source>
</evidence>
<keyword evidence="3 7" id="KW-0378">Hydrolase</keyword>
<keyword evidence="10" id="KW-1185">Reference proteome</keyword>
<comment type="pathway">
    <text evidence="1">Glycan metabolism; L-arabinan degradation.</text>
</comment>
<feature type="active site" description="Proton acceptor" evidence="5">
    <location>
        <position position="59"/>
    </location>
</feature>
<evidence type="ECO:0000313" key="10">
    <source>
        <dbReference type="Proteomes" id="UP000669179"/>
    </source>
</evidence>
<dbReference type="RefSeq" id="WP_208255546.1">
    <property type="nucleotide sequence ID" value="NZ_JAGEOJ010000004.1"/>
</dbReference>
<dbReference type="Proteomes" id="UP000669179">
    <property type="component" value="Unassembled WGS sequence"/>
</dbReference>
<feature type="chain" id="PRO_5039367837" evidence="8">
    <location>
        <begin position="22"/>
        <end position="364"/>
    </location>
</feature>
<dbReference type="Pfam" id="PF04616">
    <property type="entry name" value="Glyco_hydro_43"/>
    <property type="match status" value="1"/>
</dbReference>
<evidence type="ECO:0000256" key="7">
    <source>
        <dbReference type="RuleBase" id="RU361187"/>
    </source>
</evidence>
<evidence type="ECO:0000256" key="1">
    <source>
        <dbReference type="ARBA" id="ARBA00004834"/>
    </source>
</evidence>
<accession>A0A939PDX8</accession>
<evidence type="ECO:0000256" key="6">
    <source>
        <dbReference type="PIRSR" id="PIRSR606710-2"/>
    </source>
</evidence>
<organism evidence="9 10">
    <name type="scientific">Actinomadura barringtoniae</name>
    <dbReference type="NCBI Taxonomy" id="1427535"/>
    <lineage>
        <taxon>Bacteria</taxon>
        <taxon>Bacillati</taxon>
        <taxon>Actinomycetota</taxon>
        <taxon>Actinomycetes</taxon>
        <taxon>Streptosporangiales</taxon>
        <taxon>Thermomonosporaceae</taxon>
        <taxon>Actinomadura</taxon>
    </lineage>
</organism>
<dbReference type="Gene3D" id="2.115.10.20">
    <property type="entry name" value="Glycosyl hydrolase domain, family 43"/>
    <property type="match status" value="1"/>
</dbReference>
<proteinExistence type="inferred from homology"/>
<evidence type="ECO:0000256" key="8">
    <source>
        <dbReference type="SAM" id="SignalP"/>
    </source>
</evidence>
<evidence type="ECO:0000313" key="9">
    <source>
        <dbReference type="EMBL" id="MBO2447914.1"/>
    </source>
</evidence>
<feature type="active site" description="Proton donor" evidence="5">
    <location>
        <position position="253"/>
    </location>
</feature>
<dbReference type="GO" id="GO:0005975">
    <property type="term" value="P:carbohydrate metabolic process"/>
    <property type="evidence" value="ECO:0007669"/>
    <property type="project" value="InterPro"/>
</dbReference>
<gene>
    <name evidence="9" type="ORF">J4573_12490</name>
</gene>
<sequence>MRHVRVLGVAGAACVAATAVAAAVVSGGDGGSNASTVAYGGSAATRWPVDPPVATGIADPGVIATASGWVALSTMDWDKPGRIRTAKELKGPWAKVNRKLLTRKAAWMGGNKSVWAPSIVKATDGSYRVYFAGALPGTSNRCIGVARGTDARGPFTPYDRALACFSGAGAHAYDTVAKEGKGQSLIDPTPARVGGQLVLTYKTGYRAGSGKPWHTTTRMVRLNPAQPQQTMANPVHKNGAGIKLTDSVHKYIEENPVLVEHGGKYTLFNSFGWYGTCDYWTRYRQNTSLWSGWTSKSPTRVTFPRSMNTCGTGNADIVHGLPEGSWRILFNGHPDRATAGGPDGLYVGVLGWNGGRPAVTSLLR</sequence>
<protein>
    <submittedName>
        <fullName evidence="9">Family 43 glycosylhydrolase</fullName>
    </submittedName>
</protein>
<comment type="caution">
    <text evidence="9">The sequence shown here is derived from an EMBL/GenBank/DDBJ whole genome shotgun (WGS) entry which is preliminary data.</text>
</comment>
<dbReference type="InterPro" id="IPR023296">
    <property type="entry name" value="Glyco_hydro_beta-prop_sf"/>
</dbReference>
<feature type="site" description="Important for catalytic activity, responsible for pKa modulation of the active site Glu and correct orientation of both the proton donor and substrate" evidence="6">
    <location>
        <position position="187"/>
    </location>
</feature>
<keyword evidence="4 7" id="KW-0326">Glycosidase</keyword>
<dbReference type="PANTHER" id="PTHR43301">
    <property type="entry name" value="ARABINAN ENDO-1,5-ALPHA-L-ARABINOSIDASE"/>
    <property type="match status" value="1"/>
</dbReference>
<reference evidence="9" key="1">
    <citation type="submission" date="2021-03" db="EMBL/GenBank/DDBJ databases">
        <authorList>
            <person name="Kanchanasin P."/>
            <person name="Saeng-In P."/>
            <person name="Phongsopitanun W."/>
            <person name="Yuki M."/>
            <person name="Kudo T."/>
            <person name="Ohkuma M."/>
            <person name="Tanasupawat S."/>
        </authorList>
    </citation>
    <scope>NUCLEOTIDE SEQUENCE</scope>
    <source>
        <strain evidence="9">GKU 128</strain>
    </source>
</reference>
<keyword evidence="8" id="KW-0732">Signal</keyword>
<feature type="signal peptide" evidence="8">
    <location>
        <begin position="1"/>
        <end position="21"/>
    </location>
</feature>
<evidence type="ECO:0000256" key="2">
    <source>
        <dbReference type="ARBA" id="ARBA00009865"/>
    </source>
</evidence>
<comment type="similarity">
    <text evidence="2 7">Belongs to the glycosyl hydrolase 43 family.</text>
</comment>
<evidence type="ECO:0000256" key="5">
    <source>
        <dbReference type="PIRSR" id="PIRSR606710-1"/>
    </source>
</evidence>